<dbReference type="Proteomes" id="UP001159363">
    <property type="component" value="Chromosome 4"/>
</dbReference>
<accession>A0ABQ9HJW0</accession>
<sequence>MLHVGWSKWLSQYQCIGFMCAHIFEDGSRTQKDADEFYSENGHTQNEGYSAHSLIESNMKHMLKSEQVFTSLEYFIFAIQSAKKEGVLFHVNELWYEDFYDIKDITNDICSLNMTSGMV</sequence>
<protein>
    <submittedName>
        <fullName evidence="1">Uncharacterized protein</fullName>
    </submittedName>
</protein>
<proteinExistence type="predicted"/>
<dbReference type="EMBL" id="JARBHB010000005">
    <property type="protein sequence ID" value="KAJ8884629.1"/>
    <property type="molecule type" value="Genomic_DNA"/>
</dbReference>
<name>A0ABQ9HJW0_9NEOP</name>
<comment type="caution">
    <text evidence="1">The sequence shown here is derived from an EMBL/GenBank/DDBJ whole genome shotgun (WGS) entry which is preliminary data.</text>
</comment>
<evidence type="ECO:0000313" key="1">
    <source>
        <dbReference type="EMBL" id="KAJ8884629.1"/>
    </source>
</evidence>
<gene>
    <name evidence="1" type="ORF">PR048_016486</name>
</gene>
<reference evidence="1 2" key="1">
    <citation type="submission" date="2023-02" db="EMBL/GenBank/DDBJ databases">
        <title>LHISI_Scaffold_Assembly.</title>
        <authorList>
            <person name="Stuart O.P."/>
            <person name="Cleave R."/>
            <person name="Magrath M.J.L."/>
            <person name="Mikheyev A.S."/>
        </authorList>
    </citation>
    <scope>NUCLEOTIDE SEQUENCE [LARGE SCALE GENOMIC DNA]</scope>
    <source>
        <strain evidence="1">Daus_M_001</strain>
        <tissue evidence="1">Leg muscle</tissue>
    </source>
</reference>
<keyword evidence="2" id="KW-1185">Reference proteome</keyword>
<organism evidence="1 2">
    <name type="scientific">Dryococelus australis</name>
    <dbReference type="NCBI Taxonomy" id="614101"/>
    <lineage>
        <taxon>Eukaryota</taxon>
        <taxon>Metazoa</taxon>
        <taxon>Ecdysozoa</taxon>
        <taxon>Arthropoda</taxon>
        <taxon>Hexapoda</taxon>
        <taxon>Insecta</taxon>
        <taxon>Pterygota</taxon>
        <taxon>Neoptera</taxon>
        <taxon>Polyneoptera</taxon>
        <taxon>Phasmatodea</taxon>
        <taxon>Verophasmatodea</taxon>
        <taxon>Anareolatae</taxon>
        <taxon>Phasmatidae</taxon>
        <taxon>Eurycanthinae</taxon>
        <taxon>Dryococelus</taxon>
    </lineage>
</organism>
<evidence type="ECO:0000313" key="2">
    <source>
        <dbReference type="Proteomes" id="UP001159363"/>
    </source>
</evidence>